<dbReference type="PANTHER" id="PTHR43711:SF26">
    <property type="entry name" value="SENSOR HISTIDINE KINASE RCSC"/>
    <property type="match status" value="1"/>
</dbReference>
<dbReference type="GO" id="GO:0016301">
    <property type="term" value="F:kinase activity"/>
    <property type="evidence" value="ECO:0007669"/>
    <property type="project" value="UniProtKB-KW"/>
</dbReference>
<protein>
    <recommendedName>
        <fullName evidence="2">histidine kinase</fullName>
        <ecNumber evidence="2">2.7.13.3</ecNumber>
    </recommendedName>
</protein>
<keyword evidence="10" id="KW-1185">Reference proteome</keyword>
<feature type="transmembrane region" description="Helical" evidence="7">
    <location>
        <begin position="106"/>
        <end position="121"/>
    </location>
</feature>
<dbReference type="SMART" id="SM00388">
    <property type="entry name" value="HisKA"/>
    <property type="match status" value="1"/>
</dbReference>
<dbReference type="Gene3D" id="3.30.565.10">
    <property type="entry name" value="Histidine kinase-like ATPase, C-terminal domain"/>
    <property type="match status" value="1"/>
</dbReference>
<dbReference type="CDD" id="cd00082">
    <property type="entry name" value="HisKA"/>
    <property type="match status" value="1"/>
</dbReference>
<name>A0ABW0BSZ2_9BACT</name>
<reference evidence="10" key="1">
    <citation type="journal article" date="2019" name="Int. J. Syst. Evol. Microbiol.">
        <title>The Global Catalogue of Microorganisms (GCM) 10K type strain sequencing project: providing services to taxonomists for standard genome sequencing and annotation.</title>
        <authorList>
            <consortium name="The Broad Institute Genomics Platform"/>
            <consortium name="The Broad Institute Genome Sequencing Center for Infectious Disease"/>
            <person name="Wu L."/>
            <person name="Ma J."/>
        </authorList>
    </citation>
    <scope>NUCLEOTIDE SEQUENCE [LARGE SCALE GENOMIC DNA]</scope>
    <source>
        <strain evidence="10">CGMCC 1.7030</strain>
    </source>
</reference>
<evidence type="ECO:0000256" key="4">
    <source>
        <dbReference type="ARBA" id="ARBA00022777"/>
    </source>
</evidence>
<accession>A0ABW0BSZ2</accession>
<keyword evidence="7" id="KW-0472">Membrane</keyword>
<evidence type="ECO:0000256" key="5">
    <source>
        <dbReference type="ARBA" id="ARBA00023012"/>
    </source>
</evidence>
<feature type="transmembrane region" description="Helical" evidence="7">
    <location>
        <begin position="21"/>
        <end position="42"/>
    </location>
</feature>
<dbReference type="RefSeq" id="WP_377912538.1">
    <property type="nucleotide sequence ID" value="NZ_JBHSKS010000002.1"/>
</dbReference>
<dbReference type="Pfam" id="PF02518">
    <property type="entry name" value="HATPase_c"/>
    <property type="match status" value="1"/>
</dbReference>
<dbReference type="SUPFAM" id="SSF47384">
    <property type="entry name" value="Homodimeric domain of signal transducing histidine kinase"/>
    <property type="match status" value="1"/>
</dbReference>
<dbReference type="InterPro" id="IPR036097">
    <property type="entry name" value="HisK_dim/P_sf"/>
</dbReference>
<feature type="transmembrane region" description="Helical" evidence="7">
    <location>
        <begin position="162"/>
        <end position="180"/>
    </location>
</feature>
<feature type="transmembrane region" description="Helical" evidence="7">
    <location>
        <begin position="75"/>
        <end position="94"/>
    </location>
</feature>
<keyword evidence="4 9" id="KW-0418">Kinase</keyword>
<feature type="coiled-coil region" evidence="6">
    <location>
        <begin position="180"/>
        <end position="217"/>
    </location>
</feature>
<evidence type="ECO:0000256" key="7">
    <source>
        <dbReference type="SAM" id="Phobius"/>
    </source>
</evidence>
<organism evidence="9 10">
    <name type="scientific">Algoriphagus aquatilis</name>
    <dbReference type="NCBI Taxonomy" id="490186"/>
    <lineage>
        <taxon>Bacteria</taxon>
        <taxon>Pseudomonadati</taxon>
        <taxon>Bacteroidota</taxon>
        <taxon>Cytophagia</taxon>
        <taxon>Cytophagales</taxon>
        <taxon>Cyclobacteriaceae</taxon>
        <taxon>Algoriphagus</taxon>
    </lineage>
</organism>
<dbReference type="SUPFAM" id="SSF55874">
    <property type="entry name" value="ATPase domain of HSP90 chaperone/DNA topoisomerase II/histidine kinase"/>
    <property type="match status" value="1"/>
</dbReference>
<keyword evidence="3" id="KW-0808">Transferase</keyword>
<keyword evidence="7" id="KW-0812">Transmembrane</keyword>
<dbReference type="SMART" id="SM00387">
    <property type="entry name" value="HATPase_c"/>
    <property type="match status" value="1"/>
</dbReference>
<keyword evidence="7" id="KW-1133">Transmembrane helix</keyword>
<dbReference type="Pfam" id="PF00512">
    <property type="entry name" value="HisKA"/>
    <property type="match status" value="1"/>
</dbReference>
<keyword evidence="5" id="KW-0902">Two-component regulatory system</keyword>
<evidence type="ECO:0000256" key="1">
    <source>
        <dbReference type="ARBA" id="ARBA00000085"/>
    </source>
</evidence>
<dbReference type="InterPro" id="IPR050736">
    <property type="entry name" value="Sensor_HK_Regulatory"/>
</dbReference>
<feature type="transmembrane region" description="Helical" evidence="7">
    <location>
        <begin position="48"/>
        <end position="68"/>
    </location>
</feature>
<dbReference type="PANTHER" id="PTHR43711">
    <property type="entry name" value="TWO-COMPONENT HISTIDINE KINASE"/>
    <property type="match status" value="1"/>
</dbReference>
<dbReference type="Proteomes" id="UP001596163">
    <property type="component" value="Unassembled WGS sequence"/>
</dbReference>
<proteinExistence type="predicted"/>
<evidence type="ECO:0000313" key="10">
    <source>
        <dbReference type="Proteomes" id="UP001596163"/>
    </source>
</evidence>
<dbReference type="EC" id="2.7.13.3" evidence="2"/>
<dbReference type="InterPro" id="IPR005467">
    <property type="entry name" value="His_kinase_dom"/>
</dbReference>
<feature type="domain" description="Histidine kinase" evidence="8">
    <location>
        <begin position="217"/>
        <end position="430"/>
    </location>
</feature>
<dbReference type="EMBL" id="JBHSKS010000002">
    <property type="protein sequence ID" value="MFC5190958.1"/>
    <property type="molecule type" value="Genomic_DNA"/>
</dbReference>
<evidence type="ECO:0000259" key="8">
    <source>
        <dbReference type="PROSITE" id="PS50109"/>
    </source>
</evidence>
<evidence type="ECO:0000256" key="3">
    <source>
        <dbReference type="ARBA" id="ARBA00022679"/>
    </source>
</evidence>
<evidence type="ECO:0000256" key="6">
    <source>
        <dbReference type="SAM" id="Coils"/>
    </source>
</evidence>
<feature type="transmembrane region" description="Helical" evidence="7">
    <location>
        <begin position="128"/>
        <end position="147"/>
    </location>
</feature>
<comment type="caution">
    <text evidence="9">The sequence shown here is derived from an EMBL/GenBank/DDBJ whole genome shotgun (WGS) entry which is preliminary data.</text>
</comment>
<keyword evidence="6" id="KW-0175">Coiled coil</keyword>
<dbReference type="PROSITE" id="PS50109">
    <property type="entry name" value="HIS_KIN"/>
    <property type="match status" value="1"/>
</dbReference>
<dbReference type="InterPro" id="IPR003594">
    <property type="entry name" value="HATPase_dom"/>
</dbReference>
<sequence length="430" mass="49139">MAESIITTKKPHSLVDLQRKLTLYTMLLGGILMLIFGFTNLFTEVPLFIVLMKLGLSIPFFIAYFLIIKKLPHQWMLNAILVFCYIGIVINFFYNQGSNGPTDYTIFLFTIVITALVNGVLKWIWLTLVFFTFAGLYFAEVNGWIAINTEYSTPFGAFWDNVLGFFWILVFWVMGLWILLKNYNAQYNLLVQTKNEKEEANEKLELLNHKKTKLLALLSHDLKSPMASLQLTLELFEMGILDHGNMETLLKNLKRQNIHLSNVLNNTLNWVMIELGEKDEKKETTHIQGLTKEIFDTMEVTASAKNLNLTYQQQGENLILDLDPNPVKIILKNLLDNAIKFSKEGEEVTLALSASLDFLAWEVSNPGEVLTEKTQRDLFTLMVEPGYGTQKEKGSGLGLSLSKEIAESIGMNLSYRYEKGRHYFSLNKAL</sequence>
<dbReference type="InterPro" id="IPR036890">
    <property type="entry name" value="HATPase_C_sf"/>
</dbReference>
<dbReference type="InterPro" id="IPR003661">
    <property type="entry name" value="HisK_dim/P_dom"/>
</dbReference>
<comment type="catalytic activity">
    <reaction evidence="1">
        <text>ATP + protein L-histidine = ADP + protein N-phospho-L-histidine.</text>
        <dbReference type="EC" id="2.7.13.3"/>
    </reaction>
</comment>
<evidence type="ECO:0000313" key="9">
    <source>
        <dbReference type="EMBL" id="MFC5190958.1"/>
    </source>
</evidence>
<evidence type="ECO:0000256" key="2">
    <source>
        <dbReference type="ARBA" id="ARBA00012438"/>
    </source>
</evidence>
<dbReference type="Gene3D" id="1.10.287.130">
    <property type="match status" value="1"/>
</dbReference>
<gene>
    <name evidence="9" type="ORF">ACFPIK_04215</name>
</gene>